<dbReference type="AlphaFoldDB" id="A0A815YFW2"/>
<proteinExistence type="predicted"/>
<name>A0A815YFW2_9BILA</name>
<organism evidence="1 2">
    <name type="scientific">Adineta steineri</name>
    <dbReference type="NCBI Taxonomy" id="433720"/>
    <lineage>
        <taxon>Eukaryota</taxon>
        <taxon>Metazoa</taxon>
        <taxon>Spiralia</taxon>
        <taxon>Gnathifera</taxon>
        <taxon>Rotifera</taxon>
        <taxon>Eurotatoria</taxon>
        <taxon>Bdelloidea</taxon>
        <taxon>Adinetida</taxon>
        <taxon>Adinetidae</taxon>
        <taxon>Adineta</taxon>
    </lineage>
</organism>
<dbReference type="EMBL" id="CAJNOG010008901">
    <property type="protein sequence ID" value="CAF1570253.1"/>
    <property type="molecule type" value="Genomic_DNA"/>
</dbReference>
<sequence>LDELYPTMYKKAKKKFCFNFALFAPYVFKHTNFRRLVNAVGKLSIETLFKSTPRAGLNNKLRSGAFSLLSANNDSSNC</sequence>
<dbReference type="Proteomes" id="UP000663845">
    <property type="component" value="Unassembled WGS sequence"/>
</dbReference>
<gene>
    <name evidence="1" type="ORF">JYZ213_LOCUS47308</name>
</gene>
<comment type="caution">
    <text evidence="1">The sequence shown here is derived from an EMBL/GenBank/DDBJ whole genome shotgun (WGS) entry which is preliminary data.</text>
</comment>
<evidence type="ECO:0000313" key="1">
    <source>
        <dbReference type="EMBL" id="CAF1570253.1"/>
    </source>
</evidence>
<reference evidence="1" key="1">
    <citation type="submission" date="2021-02" db="EMBL/GenBank/DDBJ databases">
        <authorList>
            <person name="Nowell W R."/>
        </authorList>
    </citation>
    <scope>NUCLEOTIDE SEQUENCE</scope>
</reference>
<evidence type="ECO:0000313" key="2">
    <source>
        <dbReference type="Proteomes" id="UP000663845"/>
    </source>
</evidence>
<feature type="non-terminal residue" evidence="1">
    <location>
        <position position="1"/>
    </location>
</feature>
<accession>A0A815YFW2</accession>
<protein>
    <submittedName>
        <fullName evidence="1">Uncharacterized protein</fullName>
    </submittedName>
</protein>